<evidence type="ECO:0000313" key="1">
    <source>
        <dbReference type="EMBL" id="OGZ39807.1"/>
    </source>
</evidence>
<sequence>MISGVFVENIPFIKVVVAWGQSVQAPFVVLDTGFTGDLQVTQEIAKELGLRVVGVTKTQIANGQIIEVPVALAIAAMEGATNYIQVLISNSMPLAGISFLSKFGYKATVDCKYRTVALERMI</sequence>
<proteinExistence type="predicted"/>
<organism evidence="1 2">
    <name type="scientific">Candidatus Portnoybacteria bacterium RIFCSPLOWO2_02_FULL_39_11</name>
    <dbReference type="NCBI Taxonomy" id="1802001"/>
    <lineage>
        <taxon>Bacteria</taxon>
        <taxon>Candidatus Portnoyibacteriota</taxon>
    </lineage>
</organism>
<comment type="caution">
    <text evidence="1">The sequence shown here is derived from an EMBL/GenBank/DDBJ whole genome shotgun (WGS) entry which is preliminary data.</text>
</comment>
<reference evidence="1 2" key="1">
    <citation type="journal article" date="2016" name="Nat. Commun.">
        <title>Thousands of microbial genomes shed light on interconnected biogeochemical processes in an aquifer system.</title>
        <authorList>
            <person name="Anantharaman K."/>
            <person name="Brown C.T."/>
            <person name="Hug L.A."/>
            <person name="Sharon I."/>
            <person name="Castelle C.J."/>
            <person name="Probst A.J."/>
            <person name="Thomas B.C."/>
            <person name="Singh A."/>
            <person name="Wilkins M.J."/>
            <person name="Karaoz U."/>
            <person name="Brodie E.L."/>
            <person name="Williams K.H."/>
            <person name="Hubbard S.S."/>
            <person name="Banfield J.F."/>
        </authorList>
    </citation>
    <scope>NUCLEOTIDE SEQUENCE [LARGE SCALE GENOMIC DNA]</scope>
</reference>
<evidence type="ECO:0000313" key="2">
    <source>
        <dbReference type="Proteomes" id="UP000177126"/>
    </source>
</evidence>
<gene>
    <name evidence="1" type="ORF">A3B04_00105</name>
</gene>
<dbReference type="EMBL" id="MHNF01000046">
    <property type="protein sequence ID" value="OGZ39807.1"/>
    <property type="molecule type" value="Genomic_DNA"/>
</dbReference>
<dbReference type="Proteomes" id="UP000177126">
    <property type="component" value="Unassembled WGS sequence"/>
</dbReference>
<accession>A0A1G2FPQ5</accession>
<protein>
    <recommendedName>
        <fullName evidence="3">Clan AA aspartic protease</fullName>
    </recommendedName>
</protein>
<evidence type="ECO:0008006" key="3">
    <source>
        <dbReference type="Google" id="ProtNLM"/>
    </source>
</evidence>
<dbReference type="AlphaFoldDB" id="A0A1G2FPQ5"/>
<name>A0A1G2FPQ5_9BACT</name>